<gene>
    <name evidence="5" type="ORF">Cvel_3542</name>
</gene>
<dbReference type="EMBL" id="CDMZ01000496">
    <property type="protein sequence ID" value="CEM15639.1"/>
    <property type="molecule type" value="Genomic_DNA"/>
</dbReference>
<feature type="coiled-coil region" evidence="1">
    <location>
        <begin position="115"/>
        <end position="142"/>
    </location>
</feature>
<feature type="region of interest" description="Disordered" evidence="2">
    <location>
        <begin position="720"/>
        <end position="797"/>
    </location>
</feature>
<name>A0A0G4FN16_9ALVE</name>
<keyword evidence="1" id="KW-0175">Coiled coil</keyword>
<feature type="transmembrane region" description="Helical" evidence="3">
    <location>
        <begin position="369"/>
        <end position="388"/>
    </location>
</feature>
<evidence type="ECO:0000256" key="4">
    <source>
        <dbReference type="SAM" id="SignalP"/>
    </source>
</evidence>
<feature type="region of interest" description="Disordered" evidence="2">
    <location>
        <begin position="189"/>
        <end position="232"/>
    </location>
</feature>
<keyword evidence="3" id="KW-0472">Membrane</keyword>
<feature type="compositionally biased region" description="Low complexity" evidence="2">
    <location>
        <begin position="763"/>
        <end position="781"/>
    </location>
</feature>
<feature type="transmembrane region" description="Helical" evidence="3">
    <location>
        <begin position="80"/>
        <end position="101"/>
    </location>
</feature>
<evidence type="ECO:0000256" key="3">
    <source>
        <dbReference type="SAM" id="Phobius"/>
    </source>
</evidence>
<organism evidence="5">
    <name type="scientific">Chromera velia CCMP2878</name>
    <dbReference type="NCBI Taxonomy" id="1169474"/>
    <lineage>
        <taxon>Eukaryota</taxon>
        <taxon>Sar</taxon>
        <taxon>Alveolata</taxon>
        <taxon>Colpodellida</taxon>
        <taxon>Chromeraceae</taxon>
        <taxon>Chromera</taxon>
    </lineage>
</organism>
<dbReference type="VEuPathDB" id="CryptoDB:Cvel_3542"/>
<feature type="transmembrane region" description="Helical" evidence="3">
    <location>
        <begin position="490"/>
        <end position="515"/>
    </location>
</feature>
<feature type="chain" id="PRO_5005188825" evidence="4">
    <location>
        <begin position="19"/>
        <end position="797"/>
    </location>
</feature>
<evidence type="ECO:0000256" key="2">
    <source>
        <dbReference type="SAM" id="MobiDB-lite"/>
    </source>
</evidence>
<feature type="compositionally biased region" description="Basic and acidic residues" evidence="2">
    <location>
        <begin position="787"/>
        <end position="797"/>
    </location>
</feature>
<feature type="transmembrane region" description="Helical" evidence="3">
    <location>
        <begin position="450"/>
        <end position="470"/>
    </location>
</feature>
<keyword evidence="3" id="KW-0812">Transmembrane</keyword>
<proteinExistence type="predicted"/>
<feature type="signal peptide" evidence="4">
    <location>
        <begin position="1"/>
        <end position="18"/>
    </location>
</feature>
<sequence length="797" mass="85309">MPMPRLILGALLLAVVVGVRVRPRLSRQGAHGWSPRLPSHSPSHKQSILLDLRQNEKENQKAEADPRSPEMIFGPNNRHIFALLAISCAITIGVLIGFCVFKRKPKEFDPHKASEEELTQRMEVLREELLEVEKRIEAEKAKAGETQEVVGGDTEASAIAAEAEGVEKEEGEREGEGEAGGLALEAEGREGEPAEGVGVSPPEAPVPLPPEVEEDPDADAAAAAARETERMAQEKVHEAAMIVAPLLAKRKHLELLLVERGKKLQEATREMLSGEFRQLLVDAQVVAGKRVDGREAKKYVDELLGGGEGIKPGPPPVTLMIAALASPIFLRMTDTTNKIFLVIVICLMLGLATVTWLDWAEPCGRYGWPWALTMTALLFLELVVRLIICAKISGIYGKVAETVKKTEGTLSHRVKSTLEAQGVMGGRTLGGLFRTLYEYDLLMRTGLTTLAWFLTIFIVIVGGWSVPINLSLFVRAQSCKAVHLWGFIEFYAVLFFLSLLPILIAFILTVVNLALSSKGLATALMKGAKRADDAQLGFPLYTILVRAFFLRDASDNAEADLRAAFCEVAVLTEQKEKLQEQIKELDEGLDSANLRVEAAKLQAQHLIDDGNDADLFVERSEAQVAALMTVANPWVETAVAEGQIARQYLEQQAALLQEKAAENAGEMFKYAQEGLNETAKGLNETAVGMISSAAGDAARSNVAAASGYFGSFFGGGGGGGGETGAAAAQSTPGAEGDPGGESQTVDAGGGGDMSLTEKENVRGSARGSTDAAAASSSSQEAPPVPPQEEKEKEGEGG</sequence>
<dbReference type="AlphaFoldDB" id="A0A0G4FN16"/>
<keyword evidence="4" id="KW-0732">Signal</keyword>
<accession>A0A0G4FN16</accession>
<protein>
    <submittedName>
        <fullName evidence="5">Uncharacterized protein</fullName>
    </submittedName>
</protein>
<evidence type="ECO:0000313" key="5">
    <source>
        <dbReference type="EMBL" id="CEM15639.1"/>
    </source>
</evidence>
<feature type="transmembrane region" description="Helical" evidence="3">
    <location>
        <begin position="339"/>
        <end position="357"/>
    </location>
</feature>
<reference evidence="5" key="1">
    <citation type="submission" date="2014-11" db="EMBL/GenBank/DDBJ databases">
        <authorList>
            <person name="Otto D Thomas"/>
            <person name="Naeem Raeece"/>
        </authorList>
    </citation>
    <scope>NUCLEOTIDE SEQUENCE</scope>
</reference>
<keyword evidence="3" id="KW-1133">Transmembrane helix</keyword>
<evidence type="ECO:0000256" key="1">
    <source>
        <dbReference type="SAM" id="Coils"/>
    </source>
</evidence>
<feature type="coiled-coil region" evidence="1">
    <location>
        <begin position="561"/>
        <end position="609"/>
    </location>
</feature>